<dbReference type="GO" id="GO:0043596">
    <property type="term" value="C:nuclear replication fork"/>
    <property type="evidence" value="ECO:0007669"/>
    <property type="project" value="TreeGrafter"/>
</dbReference>
<dbReference type="PANTHER" id="PTHR19932:SF10">
    <property type="entry name" value="WD REPEAT AND HMG-BOX DNA-BINDING PROTEIN 1"/>
    <property type="match status" value="1"/>
</dbReference>
<keyword evidence="9" id="KW-1185">Reference proteome</keyword>
<dbReference type="PANTHER" id="PTHR19932">
    <property type="entry name" value="WD REPEAT AND HMG-BOX DNA BINDING PROTEIN"/>
    <property type="match status" value="1"/>
</dbReference>
<protein>
    <recommendedName>
        <fullName evidence="10">Minichromosome loss protein Mcl1 middle region domain-containing protein</fullName>
    </recommendedName>
</protein>
<accession>A0A8J5V5L2</accession>
<dbReference type="InterPro" id="IPR022100">
    <property type="entry name" value="WDHD1/CFT4_beta-prop_2nd"/>
</dbReference>
<comment type="caution">
    <text evidence="8">The sequence shown here is derived from an EMBL/GenBank/DDBJ whole genome shotgun (WGS) entry which is preliminary data.</text>
</comment>
<evidence type="ECO:0000256" key="4">
    <source>
        <dbReference type="ARBA" id="ARBA00023242"/>
    </source>
</evidence>
<evidence type="ECO:0000256" key="5">
    <source>
        <dbReference type="SAM" id="MobiDB-lite"/>
    </source>
</evidence>
<dbReference type="GO" id="GO:0003682">
    <property type="term" value="F:chromatin binding"/>
    <property type="evidence" value="ECO:0007669"/>
    <property type="project" value="TreeGrafter"/>
</dbReference>
<dbReference type="GO" id="GO:0006261">
    <property type="term" value="P:DNA-templated DNA replication"/>
    <property type="evidence" value="ECO:0007669"/>
    <property type="project" value="TreeGrafter"/>
</dbReference>
<comment type="subcellular location">
    <subcellularLocation>
        <location evidence="1">Nucleus</location>
    </subcellularLocation>
</comment>
<dbReference type="Pfam" id="PF12341">
    <property type="entry name" value="Mcl1_mid"/>
    <property type="match status" value="1"/>
</dbReference>
<feature type="compositionally biased region" description="Acidic residues" evidence="5">
    <location>
        <begin position="745"/>
        <end position="760"/>
    </location>
</feature>
<reference evidence="8 9" key="1">
    <citation type="journal article" date="2021" name="DNA Res.">
        <title>Genome analysis of Candida subhashii reveals its hybrid nature and dual mitochondrial genome conformations.</title>
        <authorList>
            <person name="Mixao V."/>
            <person name="Hegedusova E."/>
            <person name="Saus E."/>
            <person name="Pryszcz L.P."/>
            <person name="Cillingova A."/>
            <person name="Nosek J."/>
            <person name="Gabaldon T."/>
        </authorList>
    </citation>
    <scope>NUCLEOTIDE SEQUENCE [LARGE SCALE GENOMIC DNA]</scope>
    <source>
        <strain evidence="8 9">CBS 10753</strain>
    </source>
</reference>
<name>A0A8J5V5L2_9ASCO</name>
<keyword evidence="4" id="KW-0539">Nucleus</keyword>
<dbReference type="GO" id="GO:0006281">
    <property type="term" value="P:DNA repair"/>
    <property type="evidence" value="ECO:0007669"/>
    <property type="project" value="TreeGrafter"/>
</dbReference>
<proteinExistence type="predicted"/>
<evidence type="ECO:0000259" key="6">
    <source>
        <dbReference type="Pfam" id="PF12341"/>
    </source>
</evidence>
<dbReference type="AlphaFoldDB" id="A0A8J5V5L2"/>
<feature type="compositionally biased region" description="Polar residues" evidence="5">
    <location>
        <begin position="428"/>
        <end position="437"/>
    </location>
</feature>
<dbReference type="InterPro" id="IPR048591">
    <property type="entry name" value="WDHD1/CFT4_hel"/>
</dbReference>
<gene>
    <name evidence="8" type="ORF">J8A68_000380</name>
</gene>
<evidence type="ECO:0000256" key="2">
    <source>
        <dbReference type="ARBA" id="ARBA00022574"/>
    </source>
</evidence>
<evidence type="ECO:0000313" key="9">
    <source>
        <dbReference type="Proteomes" id="UP000694255"/>
    </source>
</evidence>
<dbReference type="Pfam" id="PF20946">
    <property type="entry name" value="Ctf4_C"/>
    <property type="match status" value="1"/>
</dbReference>
<dbReference type="GO" id="GO:0000278">
    <property type="term" value="P:mitotic cell cycle"/>
    <property type="evidence" value="ECO:0007669"/>
    <property type="project" value="TreeGrafter"/>
</dbReference>
<dbReference type="GeneID" id="73467181"/>
<dbReference type="EMBL" id="JAGSYN010000043">
    <property type="protein sequence ID" value="KAG7666124.1"/>
    <property type="molecule type" value="Genomic_DNA"/>
</dbReference>
<feature type="domain" description="WDHD1/CFT4 helical bundle" evidence="7">
    <location>
        <begin position="769"/>
        <end position="873"/>
    </location>
</feature>
<evidence type="ECO:0000313" key="8">
    <source>
        <dbReference type="EMBL" id="KAG7666124.1"/>
    </source>
</evidence>
<feature type="domain" description="WDHD1/CFT4 second beta-propeller" evidence="6">
    <location>
        <begin position="424"/>
        <end position="730"/>
    </location>
</feature>
<feature type="compositionally biased region" description="Polar residues" evidence="5">
    <location>
        <begin position="403"/>
        <end position="412"/>
    </location>
</feature>
<dbReference type="Proteomes" id="UP000694255">
    <property type="component" value="Unassembled WGS sequence"/>
</dbReference>
<evidence type="ECO:0000259" key="7">
    <source>
        <dbReference type="Pfam" id="PF20946"/>
    </source>
</evidence>
<feature type="region of interest" description="Disordered" evidence="5">
    <location>
        <begin position="741"/>
        <end position="768"/>
    </location>
</feature>
<organism evidence="8 9">
    <name type="scientific">[Candida] subhashii</name>
    <dbReference type="NCBI Taxonomy" id="561895"/>
    <lineage>
        <taxon>Eukaryota</taxon>
        <taxon>Fungi</taxon>
        <taxon>Dikarya</taxon>
        <taxon>Ascomycota</taxon>
        <taxon>Saccharomycotina</taxon>
        <taxon>Pichiomycetes</taxon>
        <taxon>Debaryomycetaceae</taxon>
        <taxon>Spathaspora</taxon>
    </lineage>
</organism>
<evidence type="ECO:0000256" key="3">
    <source>
        <dbReference type="ARBA" id="ARBA00022737"/>
    </source>
</evidence>
<evidence type="ECO:0000256" key="1">
    <source>
        <dbReference type="ARBA" id="ARBA00004123"/>
    </source>
</evidence>
<keyword evidence="3" id="KW-0677">Repeat</keyword>
<sequence>MSSSYKKISAFPGGNSFVHYNTTIDRLIIANSEGVLKCFNIQDDQQPTAIDIGENITSVCSDGKSLIVTNTEGQLELINLDTMESDGNLFRFELPLRDAVFINSGNRIVCGGDENKLVVIDRGNGNENKVTKVPLPDSVSGLSYNINAEIVVVSLSNGNCQVYSVVNEELNLLHTLKDCIGMKVAESMDKVDYNDEHHEELFSTKTEWTKDGKYLLVPDLNQIKLYDRDSNDWQISKKIEVGSKIIDFNLSQDNSHLAVLLLDKFIIYDFKSNKLIEETSFDFDGFYPLNLTWNKNHLFVGTTHGQSLIYKDIVKKQPQPNIDNLFLQVESDLEEDDLGDPLLAKQDELEADEDIFSKKRKSNGDGYNLHQEDSLILDQDDDDEDLFGEEPIPERHSHKRFKSNGTHSNGIHTSAAIPKEFPIKPYSPGSTPFENSGSVDRRYLTMNNTGYAWCVKQQHQQQNISVSFFDRSQHRDYNFVDNVGYDLASINNDGILLCRSGYDEKSKRSTTLYYRDHESELEAWEKKIPLLKDEYIVSVCISQQDQDKSVITVGSNFGYVRFFNSAGLCINLIKTNPVVCLVSSTQGNLFMINQVMTNVFTYSLLSLGQDYRFYQQNVDLPLRHSAAAGTPLIKGIFFNEYDDPCIVGGHDDTLLILSQWRVENNSKWIPVLNCSQAVSNNGDESRKHWKCWPLGLYDNRLNCLILKNSQSQYPKFPLPLPIELDIELPVIVKEEKKPKKKSDVLDDLDDDDEDKEDEDSDQIKQDNNDAEENFVRSLTLGSLLTATLGDELINEEDKSTILEKVHELGMMYDKSLLKLYADACKEAQITKAWKVAKMIKKDKALHAAFRIAERMEYLQLAQRIQNRREQLMELDADEDDEDDDL</sequence>
<dbReference type="OrthoDB" id="427368at2759"/>
<keyword evidence="2" id="KW-0853">WD repeat</keyword>
<dbReference type="RefSeq" id="XP_049266356.1">
    <property type="nucleotide sequence ID" value="XM_049407720.1"/>
</dbReference>
<evidence type="ECO:0008006" key="10">
    <source>
        <dbReference type="Google" id="ProtNLM"/>
    </source>
</evidence>
<feature type="region of interest" description="Disordered" evidence="5">
    <location>
        <begin position="381"/>
        <end position="437"/>
    </location>
</feature>